<dbReference type="InterPro" id="IPR050832">
    <property type="entry name" value="Bact_Acetyltransf"/>
</dbReference>
<dbReference type="AlphaFoldDB" id="A0A6J4NBD0"/>
<accession>A0A6J4NBD0</accession>
<dbReference type="InterPro" id="IPR000182">
    <property type="entry name" value="GNAT_dom"/>
</dbReference>
<dbReference type="PANTHER" id="PTHR43877">
    <property type="entry name" value="AMINOALKYLPHOSPHONATE N-ACETYLTRANSFERASE-RELATED-RELATED"/>
    <property type="match status" value="1"/>
</dbReference>
<reference evidence="4" key="1">
    <citation type="submission" date="2020-02" db="EMBL/GenBank/DDBJ databases">
        <authorList>
            <person name="Meier V. D."/>
        </authorList>
    </citation>
    <scope>NUCLEOTIDE SEQUENCE</scope>
    <source>
        <strain evidence="4">AVDCRST_MAG21</strain>
    </source>
</reference>
<sequence>MFRTDIDLRKTPYDHPDTRALTDLAQAYYRDIYGGEDDSPLDAGEFSAPLGAFYVGYLGGQAIAMGGWRLHEPIPCFDAQHPAELRRMYVAPQHRRQGYSRRLLGLLEDTAHTAGADAMVLETGRVQREAVALYRACGYVDIPSFGHYAHEPDAVHLGKLLGA</sequence>
<evidence type="ECO:0000256" key="1">
    <source>
        <dbReference type="ARBA" id="ARBA00022679"/>
    </source>
</evidence>
<gene>
    <name evidence="4" type="ORF">AVDCRST_MAG21-1580</name>
</gene>
<dbReference type="GO" id="GO:0016747">
    <property type="term" value="F:acyltransferase activity, transferring groups other than amino-acyl groups"/>
    <property type="evidence" value="ECO:0007669"/>
    <property type="project" value="InterPro"/>
</dbReference>
<dbReference type="EMBL" id="CADCUL010000137">
    <property type="protein sequence ID" value="CAA9378109.1"/>
    <property type="molecule type" value="Genomic_DNA"/>
</dbReference>
<feature type="domain" description="N-acetyltransferase" evidence="3">
    <location>
        <begin position="8"/>
        <end position="162"/>
    </location>
</feature>
<keyword evidence="1" id="KW-0808">Transferase</keyword>
<name>A0A6J4NBD0_9ACTN</name>
<dbReference type="PROSITE" id="PS51186">
    <property type="entry name" value="GNAT"/>
    <property type="match status" value="1"/>
</dbReference>
<evidence type="ECO:0000259" key="3">
    <source>
        <dbReference type="PROSITE" id="PS51186"/>
    </source>
</evidence>
<keyword evidence="2" id="KW-0012">Acyltransferase</keyword>
<dbReference type="PANTHER" id="PTHR43877:SF2">
    <property type="entry name" value="AMINOALKYLPHOSPHONATE N-ACETYLTRANSFERASE-RELATED"/>
    <property type="match status" value="1"/>
</dbReference>
<dbReference type="Pfam" id="PF00583">
    <property type="entry name" value="Acetyltransf_1"/>
    <property type="match status" value="1"/>
</dbReference>
<dbReference type="Gene3D" id="3.40.630.30">
    <property type="match status" value="1"/>
</dbReference>
<organism evidence="4">
    <name type="scientific">uncultured Nocardioidaceae bacterium</name>
    <dbReference type="NCBI Taxonomy" id="253824"/>
    <lineage>
        <taxon>Bacteria</taxon>
        <taxon>Bacillati</taxon>
        <taxon>Actinomycetota</taxon>
        <taxon>Actinomycetes</taxon>
        <taxon>Propionibacteriales</taxon>
        <taxon>Nocardioidaceae</taxon>
        <taxon>environmental samples</taxon>
    </lineage>
</organism>
<evidence type="ECO:0000256" key="2">
    <source>
        <dbReference type="ARBA" id="ARBA00023315"/>
    </source>
</evidence>
<dbReference type="CDD" id="cd04301">
    <property type="entry name" value="NAT_SF"/>
    <property type="match status" value="1"/>
</dbReference>
<protein>
    <recommendedName>
        <fullName evidence="3">N-acetyltransferase domain-containing protein</fullName>
    </recommendedName>
</protein>
<dbReference type="SUPFAM" id="SSF55729">
    <property type="entry name" value="Acyl-CoA N-acyltransferases (Nat)"/>
    <property type="match status" value="1"/>
</dbReference>
<dbReference type="InterPro" id="IPR016181">
    <property type="entry name" value="Acyl_CoA_acyltransferase"/>
</dbReference>
<evidence type="ECO:0000313" key="4">
    <source>
        <dbReference type="EMBL" id="CAA9378109.1"/>
    </source>
</evidence>
<proteinExistence type="predicted"/>